<feature type="domain" description="Glycosyl transferase family 1" evidence="1">
    <location>
        <begin position="210"/>
        <end position="320"/>
    </location>
</feature>
<evidence type="ECO:0000259" key="1">
    <source>
        <dbReference type="Pfam" id="PF00534"/>
    </source>
</evidence>
<dbReference type="InterPro" id="IPR050194">
    <property type="entry name" value="Glycosyltransferase_grp1"/>
</dbReference>
<name>A0A4Q0HD40_PSEAZ</name>
<dbReference type="Gene3D" id="3.40.50.2000">
    <property type="entry name" value="Glycogen Phosphorylase B"/>
    <property type="match status" value="2"/>
</dbReference>
<dbReference type="InterPro" id="IPR001296">
    <property type="entry name" value="Glyco_trans_1"/>
</dbReference>
<dbReference type="PANTHER" id="PTHR45947:SF3">
    <property type="entry name" value="SULFOQUINOVOSYL TRANSFERASE SQD2"/>
    <property type="match status" value="1"/>
</dbReference>
<dbReference type="GO" id="GO:0016757">
    <property type="term" value="F:glycosyltransferase activity"/>
    <property type="evidence" value="ECO:0007669"/>
    <property type="project" value="InterPro"/>
</dbReference>
<dbReference type="CDD" id="cd03801">
    <property type="entry name" value="GT4_PimA-like"/>
    <property type="match status" value="1"/>
</dbReference>
<dbReference type="RefSeq" id="WP_087716102.1">
    <property type="nucleotide sequence ID" value="NZ_MZZJ01000020.1"/>
</dbReference>
<dbReference type="InterPro" id="IPR028098">
    <property type="entry name" value="Glyco_trans_4-like_N"/>
</dbReference>
<protein>
    <recommendedName>
        <fullName evidence="5">Glycosyltransferase</fullName>
    </recommendedName>
</protein>
<comment type="caution">
    <text evidence="3">The sequence shown here is derived from an EMBL/GenBank/DDBJ whole genome shotgun (WGS) entry which is preliminary data.</text>
</comment>
<feature type="domain" description="Glycosyltransferase subfamily 4-like N-terminal" evidence="2">
    <location>
        <begin position="65"/>
        <end position="190"/>
    </location>
</feature>
<evidence type="ECO:0000313" key="4">
    <source>
        <dbReference type="Proteomes" id="UP000290481"/>
    </source>
</evidence>
<proteinExistence type="predicted"/>
<dbReference type="Proteomes" id="UP000290481">
    <property type="component" value="Unassembled WGS sequence"/>
</dbReference>
<dbReference type="PANTHER" id="PTHR45947">
    <property type="entry name" value="SULFOQUINOVOSYL TRANSFERASE SQD2"/>
    <property type="match status" value="1"/>
</dbReference>
<dbReference type="AlphaFoldDB" id="A0A4Q0HD40"/>
<organism evidence="3 4">
    <name type="scientific">Pseudomonas azotoformans</name>
    <dbReference type="NCBI Taxonomy" id="47878"/>
    <lineage>
        <taxon>Bacteria</taxon>
        <taxon>Pseudomonadati</taxon>
        <taxon>Pseudomonadota</taxon>
        <taxon>Gammaproteobacteria</taxon>
        <taxon>Pseudomonadales</taxon>
        <taxon>Pseudomonadaceae</taxon>
        <taxon>Pseudomonas</taxon>
    </lineage>
</organism>
<dbReference type="Pfam" id="PF13439">
    <property type="entry name" value="Glyco_transf_4"/>
    <property type="match status" value="1"/>
</dbReference>
<dbReference type="NCBIfam" id="NF038255">
    <property type="entry name" value="exopoly_VpsD"/>
    <property type="match status" value="1"/>
</dbReference>
<dbReference type="SUPFAM" id="SSF53756">
    <property type="entry name" value="UDP-Glycosyltransferase/glycogen phosphorylase"/>
    <property type="match status" value="1"/>
</dbReference>
<evidence type="ECO:0000313" key="3">
    <source>
        <dbReference type="EMBL" id="RXE46248.1"/>
    </source>
</evidence>
<gene>
    <name evidence="3" type="ORF">B4O85_28910</name>
</gene>
<dbReference type="Pfam" id="PF00534">
    <property type="entry name" value="Glycos_transf_1"/>
    <property type="match status" value="1"/>
</dbReference>
<sequence>MKKKKVLLIMPISTLEFGTKNAGGVDSVCQEILKQIIKVGSEDFEYRALAFDPFSEVDYSGVPQQLANNVSVVTAPANEKLGYVRLPGLLCQMIRIRQQIKDYQPDIIHSHASSWLAGVNKRHHRIATLHAYKWIARQKVSPLNDFLYVKILPRITNFFIDQYTCVGNIIKDALEKNTTKPIYLIENPINEVFFAKHHRPISTSINLVTCSIISPRKRLDRVISLVSDLVGRNIDVQLCIIGPASNISYYEQLIRQIRESKLEGRVSFLGRKNTFDVANIYKNSDFGVFLSDEETFGLAPLEMLASGLPIIATPVGILSEERVFFSEKGIHYYDNDTNVDSVIDFINFHNKHFEKIPYSYLKERFTPSSIVAMYENLYTDSRQQDKRGLEDS</sequence>
<evidence type="ECO:0000259" key="2">
    <source>
        <dbReference type="Pfam" id="PF13439"/>
    </source>
</evidence>
<accession>A0A4Q0HD40</accession>
<dbReference type="EMBL" id="MZZJ01000020">
    <property type="protein sequence ID" value="RXE46248.1"/>
    <property type="molecule type" value="Genomic_DNA"/>
</dbReference>
<evidence type="ECO:0008006" key="5">
    <source>
        <dbReference type="Google" id="ProtNLM"/>
    </source>
</evidence>
<reference evidence="3 4" key="1">
    <citation type="submission" date="2017-03" db="EMBL/GenBank/DDBJ databases">
        <title>Pseudomonas azotoformans: Salt tolerant bacteria having multiple plant growth promoting attributes.</title>
        <authorList>
            <person name="Srivastava A.K."/>
            <person name="Sharma A."/>
            <person name="Srivastava A.K."/>
            <person name="Jamali H."/>
            <person name="Yadav J."/>
            <person name="Srivastava R."/>
            <person name="Kashyap P.L."/>
            <person name="Chakdar H."/>
            <person name="Saxena A.K."/>
        </authorList>
    </citation>
    <scope>NUCLEOTIDE SEQUENCE [LARGE SCALE GENOMIC DNA]</scope>
    <source>
        <strain evidence="3 4">SC 14</strain>
    </source>
</reference>